<dbReference type="Pfam" id="PF02661">
    <property type="entry name" value="Fic"/>
    <property type="match status" value="1"/>
</dbReference>
<feature type="coiled-coil region" evidence="1">
    <location>
        <begin position="144"/>
        <end position="171"/>
    </location>
</feature>
<evidence type="ECO:0000256" key="1">
    <source>
        <dbReference type="SAM" id="Coils"/>
    </source>
</evidence>
<dbReference type="PROSITE" id="PS51459">
    <property type="entry name" value="FIDO"/>
    <property type="match status" value="1"/>
</dbReference>
<dbReference type="AlphaFoldDB" id="A0A075GFF2"/>
<name>A0A075GFF2_9EURY</name>
<dbReference type="SUPFAM" id="SSF140931">
    <property type="entry name" value="Fic-like"/>
    <property type="match status" value="1"/>
</dbReference>
<protein>
    <submittedName>
        <fullName evidence="4">Fic/DOC family protein</fullName>
    </submittedName>
</protein>
<keyword evidence="1" id="KW-0175">Coiled coil</keyword>
<organism evidence="4">
    <name type="scientific">uncultured marine group II/III euryarchaeote KM3_157_C11</name>
    <dbReference type="NCBI Taxonomy" id="1457903"/>
    <lineage>
        <taxon>Archaea</taxon>
        <taxon>Methanobacteriati</taxon>
        <taxon>Methanobacteriota</taxon>
        <taxon>environmental samples</taxon>
    </lineage>
</organism>
<reference evidence="4" key="1">
    <citation type="journal article" date="2014" name="Genome Biol. Evol.">
        <title>Pangenome evidence for extensive interdomain horizontal transfer affecting lineage core and shell genes in uncultured planktonic thaumarchaeota and euryarchaeota.</title>
        <authorList>
            <person name="Deschamps P."/>
            <person name="Zivanovic Y."/>
            <person name="Moreira D."/>
            <person name="Rodriguez-Valera F."/>
            <person name="Lopez-Garcia P."/>
        </authorList>
    </citation>
    <scope>NUCLEOTIDE SEQUENCE</scope>
</reference>
<evidence type="ECO:0000256" key="2">
    <source>
        <dbReference type="SAM" id="MobiDB-lite"/>
    </source>
</evidence>
<dbReference type="EMBL" id="KF900651">
    <property type="protein sequence ID" value="AIF02484.1"/>
    <property type="molecule type" value="Genomic_DNA"/>
</dbReference>
<evidence type="ECO:0000259" key="3">
    <source>
        <dbReference type="PROSITE" id="PS51459"/>
    </source>
</evidence>
<evidence type="ECO:0000313" key="4">
    <source>
        <dbReference type="EMBL" id="AIF02484.1"/>
    </source>
</evidence>
<proteinExistence type="predicted"/>
<sequence>MHCRSTRRRAKKLPPTRREMPVPPPLIFLWKGGTASCISTRNHNPKTLKGGTNGTGLMVYLTSKTTRGQQYWYLVKSFKFNGRVEKVQHYLGSEEPSEQELERLKAIHEPELELAAVERMAKASAGMFRTPYLDTKALKGLERLKFLRRALNRLQQDRKARKREAQQAEQAAVHGNLMLTSEPLAREQTEAILLHDRAPAGIPLSRVLEVLALRRLHREMSERVARLDRRAILKLHLEVREGQGDGGHLRQDSASLPGSAFVPPPPVLIEDELDALLEWWHDPSPLHSFERAALFHHRFLQLRPFEAGNGLVARLLLEGMLSRAGLPAPMWQREDRSRYLSALVAGDRGDRGRLISGFWKAYRQHHRAGVRGELAALKTEPRQAHLEAF</sequence>
<dbReference type="InterPro" id="IPR036597">
    <property type="entry name" value="Fido-like_dom_sf"/>
</dbReference>
<feature type="domain" description="Fido" evidence="3">
    <location>
        <begin position="227"/>
        <end position="361"/>
    </location>
</feature>
<dbReference type="PANTHER" id="PTHR13504:SF38">
    <property type="entry name" value="FIDO DOMAIN-CONTAINING PROTEIN"/>
    <property type="match status" value="1"/>
</dbReference>
<accession>A0A075GFF2</accession>
<dbReference type="InterPro" id="IPR040198">
    <property type="entry name" value="Fido_containing"/>
</dbReference>
<feature type="compositionally biased region" description="Basic residues" evidence="2">
    <location>
        <begin position="1"/>
        <end position="15"/>
    </location>
</feature>
<feature type="region of interest" description="Disordered" evidence="2">
    <location>
        <begin position="1"/>
        <end position="20"/>
    </location>
</feature>
<dbReference type="InterPro" id="IPR003812">
    <property type="entry name" value="Fido"/>
</dbReference>
<dbReference type="Gene3D" id="1.10.3290.10">
    <property type="entry name" value="Fido-like domain"/>
    <property type="match status" value="1"/>
</dbReference>
<dbReference type="PANTHER" id="PTHR13504">
    <property type="entry name" value="FIDO DOMAIN-CONTAINING PROTEIN DDB_G0283145"/>
    <property type="match status" value="1"/>
</dbReference>